<gene>
    <name evidence="1" type="ORF">OLEA9_A060101</name>
</gene>
<accession>A0A8S0UGK7</accession>
<evidence type="ECO:0000313" key="2">
    <source>
        <dbReference type="Proteomes" id="UP000594638"/>
    </source>
</evidence>
<protein>
    <submittedName>
        <fullName evidence="1">Uncharacterized protein</fullName>
    </submittedName>
</protein>
<dbReference type="EMBL" id="CACTIH010007742">
    <property type="protein sequence ID" value="CAA3017794.1"/>
    <property type="molecule type" value="Genomic_DNA"/>
</dbReference>
<comment type="caution">
    <text evidence="1">The sequence shown here is derived from an EMBL/GenBank/DDBJ whole genome shotgun (WGS) entry which is preliminary data.</text>
</comment>
<reference evidence="1 2" key="1">
    <citation type="submission" date="2019-12" db="EMBL/GenBank/DDBJ databases">
        <authorList>
            <person name="Alioto T."/>
            <person name="Alioto T."/>
            <person name="Gomez Garrido J."/>
        </authorList>
    </citation>
    <scope>NUCLEOTIDE SEQUENCE [LARGE SCALE GENOMIC DNA]</scope>
</reference>
<organism evidence="1 2">
    <name type="scientific">Olea europaea subsp. europaea</name>
    <dbReference type="NCBI Taxonomy" id="158383"/>
    <lineage>
        <taxon>Eukaryota</taxon>
        <taxon>Viridiplantae</taxon>
        <taxon>Streptophyta</taxon>
        <taxon>Embryophyta</taxon>
        <taxon>Tracheophyta</taxon>
        <taxon>Spermatophyta</taxon>
        <taxon>Magnoliopsida</taxon>
        <taxon>eudicotyledons</taxon>
        <taxon>Gunneridae</taxon>
        <taxon>Pentapetalae</taxon>
        <taxon>asterids</taxon>
        <taxon>lamiids</taxon>
        <taxon>Lamiales</taxon>
        <taxon>Oleaceae</taxon>
        <taxon>Oleeae</taxon>
        <taxon>Olea</taxon>
    </lineage>
</organism>
<proteinExistence type="predicted"/>
<evidence type="ECO:0000313" key="1">
    <source>
        <dbReference type="EMBL" id="CAA3017794.1"/>
    </source>
</evidence>
<name>A0A8S0UGK7_OLEEU</name>
<sequence>MSNISLFPFSLSTGDFPFFAPPRPQMSASIFLLWLVSIPLMIHANTQPRGYLLNCGANEKDPQVRRG</sequence>
<dbReference type="Proteomes" id="UP000594638">
    <property type="component" value="Unassembled WGS sequence"/>
</dbReference>
<dbReference type="AlphaFoldDB" id="A0A8S0UGK7"/>
<dbReference type="Gramene" id="OE9A060101T1">
    <property type="protein sequence ID" value="OE9A060101C1"/>
    <property type="gene ID" value="OE9A060101"/>
</dbReference>
<keyword evidence="2" id="KW-1185">Reference proteome</keyword>